<evidence type="ECO:0000313" key="2">
    <source>
        <dbReference type="EMBL" id="GGT34380.1"/>
    </source>
</evidence>
<accession>A0A918H2C3</accession>
<sequence>MADEPFYTALLGADLTVLDSLADRWESIHKSIHGLGKRMYDDVLVPLRNKGYWEGAAAPYAWRMIDDIERQLDDATAVADAARKVVEDAAGELKAAQKDLKDAARRAAEQGLYVGSDGVVSTNVTDGECKVDSGDTDKKAIADAQREIAEILRRGVAADRNLSFSLTSDLGLGAWFNDDPKFTDINSTNRIGHEEYNALDLALQGKNPYPAGSSDDPYSLGWDWVSGDGARHREYYYGDEMTELIRSSDSMKQLRLDTVEQWRSTGQPTGDVAYSISEGGKLGALGKLFTTDLPAIVTGDEDHLGEAFTGSYNLNYTVKGEDPDGSLVVEYKLHNTTSNESFLHFIGYYDWLEKTNREEGVFSSVDQEIVWTERIPAKEK</sequence>
<evidence type="ECO:0000256" key="1">
    <source>
        <dbReference type="SAM" id="Coils"/>
    </source>
</evidence>
<reference evidence="2" key="1">
    <citation type="journal article" date="2014" name="Int. J. Syst. Evol. Microbiol.">
        <title>Complete genome sequence of Corynebacterium casei LMG S-19264T (=DSM 44701T), isolated from a smear-ripened cheese.</title>
        <authorList>
            <consortium name="US DOE Joint Genome Institute (JGI-PGF)"/>
            <person name="Walter F."/>
            <person name="Albersmeier A."/>
            <person name="Kalinowski J."/>
            <person name="Ruckert C."/>
        </authorList>
    </citation>
    <scope>NUCLEOTIDE SEQUENCE</scope>
    <source>
        <strain evidence="2">JCM 4125</strain>
    </source>
</reference>
<dbReference type="Proteomes" id="UP000646776">
    <property type="component" value="Unassembled WGS sequence"/>
</dbReference>
<dbReference type="RefSeq" id="WP_189707555.1">
    <property type="nucleotide sequence ID" value="NZ_BMSA01000002.1"/>
</dbReference>
<reference evidence="2" key="2">
    <citation type="submission" date="2020-09" db="EMBL/GenBank/DDBJ databases">
        <authorList>
            <person name="Sun Q."/>
            <person name="Ohkuma M."/>
        </authorList>
    </citation>
    <scope>NUCLEOTIDE SEQUENCE</scope>
    <source>
        <strain evidence="2">JCM 4125</strain>
    </source>
</reference>
<organism evidence="2 3">
    <name type="scientific">Streptomyces phaeofaciens</name>
    <dbReference type="NCBI Taxonomy" id="68254"/>
    <lineage>
        <taxon>Bacteria</taxon>
        <taxon>Bacillati</taxon>
        <taxon>Actinomycetota</taxon>
        <taxon>Actinomycetes</taxon>
        <taxon>Kitasatosporales</taxon>
        <taxon>Streptomycetaceae</taxon>
        <taxon>Streptomyces</taxon>
    </lineage>
</organism>
<name>A0A918H2C3_9ACTN</name>
<feature type="coiled-coil region" evidence="1">
    <location>
        <begin position="65"/>
        <end position="106"/>
    </location>
</feature>
<keyword evidence="3" id="KW-1185">Reference proteome</keyword>
<comment type="caution">
    <text evidence="2">The sequence shown here is derived from an EMBL/GenBank/DDBJ whole genome shotgun (WGS) entry which is preliminary data.</text>
</comment>
<proteinExistence type="predicted"/>
<evidence type="ECO:0000313" key="3">
    <source>
        <dbReference type="Proteomes" id="UP000646776"/>
    </source>
</evidence>
<dbReference type="AlphaFoldDB" id="A0A918H2C3"/>
<keyword evidence="1" id="KW-0175">Coiled coil</keyword>
<protein>
    <submittedName>
        <fullName evidence="2">Uncharacterized protein</fullName>
    </submittedName>
</protein>
<gene>
    <name evidence="2" type="ORF">GCM10010226_08000</name>
</gene>
<dbReference type="EMBL" id="BMSA01000002">
    <property type="protein sequence ID" value="GGT34380.1"/>
    <property type="molecule type" value="Genomic_DNA"/>
</dbReference>